<keyword evidence="3" id="KW-1185">Reference proteome</keyword>
<dbReference type="Proteomes" id="UP001500063">
    <property type="component" value="Unassembled WGS sequence"/>
</dbReference>
<proteinExistence type="predicted"/>
<protein>
    <submittedName>
        <fullName evidence="2">Uncharacterized protein</fullName>
    </submittedName>
</protein>
<gene>
    <name evidence="2" type="ORF">GCM10010319_42930</name>
</gene>
<feature type="compositionally biased region" description="Basic and acidic residues" evidence="1">
    <location>
        <begin position="28"/>
        <end position="52"/>
    </location>
</feature>
<organism evidence="2 3">
    <name type="scientific">Streptomyces blastmyceticus</name>
    <dbReference type="NCBI Taxonomy" id="68180"/>
    <lineage>
        <taxon>Bacteria</taxon>
        <taxon>Bacillati</taxon>
        <taxon>Actinomycetota</taxon>
        <taxon>Actinomycetes</taxon>
        <taxon>Kitasatosporales</taxon>
        <taxon>Streptomycetaceae</taxon>
        <taxon>Streptomyces</taxon>
    </lineage>
</organism>
<name>A0ABP3H4S0_9ACTN</name>
<feature type="compositionally biased region" description="Basic and acidic residues" evidence="1">
    <location>
        <begin position="7"/>
        <end position="18"/>
    </location>
</feature>
<sequence>MAPCHPRRADQAVRRPDEEGQAMNDTPDTEKRDAALRDKVREANKRSTGDRT</sequence>
<dbReference type="EMBL" id="BAAABW010000024">
    <property type="protein sequence ID" value="GAA0360845.1"/>
    <property type="molecule type" value="Genomic_DNA"/>
</dbReference>
<evidence type="ECO:0000313" key="2">
    <source>
        <dbReference type="EMBL" id="GAA0360845.1"/>
    </source>
</evidence>
<feature type="region of interest" description="Disordered" evidence="1">
    <location>
        <begin position="1"/>
        <end position="52"/>
    </location>
</feature>
<reference evidence="3" key="1">
    <citation type="journal article" date="2019" name="Int. J. Syst. Evol. Microbiol.">
        <title>The Global Catalogue of Microorganisms (GCM) 10K type strain sequencing project: providing services to taxonomists for standard genome sequencing and annotation.</title>
        <authorList>
            <consortium name="The Broad Institute Genomics Platform"/>
            <consortium name="The Broad Institute Genome Sequencing Center for Infectious Disease"/>
            <person name="Wu L."/>
            <person name="Ma J."/>
        </authorList>
    </citation>
    <scope>NUCLEOTIDE SEQUENCE [LARGE SCALE GENOMIC DNA]</scope>
    <source>
        <strain evidence="3">JCM 4565</strain>
    </source>
</reference>
<comment type="caution">
    <text evidence="2">The sequence shown here is derived from an EMBL/GenBank/DDBJ whole genome shotgun (WGS) entry which is preliminary data.</text>
</comment>
<accession>A0ABP3H4S0</accession>
<evidence type="ECO:0000256" key="1">
    <source>
        <dbReference type="SAM" id="MobiDB-lite"/>
    </source>
</evidence>
<evidence type="ECO:0000313" key="3">
    <source>
        <dbReference type="Proteomes" id="UP001500063"/>
    </source>
</evidence>